<evidence type="ECO:0000313" key="1">
    <source>
        <dbReference type="EMBL" id="MBA8680720.1"/>
    </source>
</evidence>
<gene>
    <name evidence="1" type="ORF">H4O11_02735</name>
</gene>
<organism evidence="1 2">
    <name type="scientific">Stenotrophomonas tumulicola</name>
    <dbReference type="NCBI Taxonomy" id="1685415"/>
    <lineage>
        <taxon>Bacteria</taxon>
        <taxon>Pseudomonadati</taxon>
        <taxon>Pseudomonadota</taxon>
        <taxon>Gammaproteobacteria</taxon>
        <taxon>Lysobacterales</taxon>
        <taxon>Lysobacteraceae</taxon>
        <taxon>Stenotrophomonas</taxon>
    </lineage>
</organism>
<dbReference type="AlphaFoldDB" id="A0A7W3IGA7"/>
<name>A0A7W3IGA7_9GAMM</name>
<evidence type="ECO:0000313" key="2">
    <source>
        <dbReference type="Proteomes" id="UP000547058"/>
    </source>
</evidence>
<dbReference type="Proteomes" id="UP000547058">
    <property type="component" value="Unassembled WGS sequence"/>
</dbReference>
<dbReference type="EMBL" id="JACGXS010000001">
    <property type="protein sequence ID" value="MBA8680720.1"/>
    <property type="molecule type" value="Genomic_DNA"/>
</dbReference>
<proteinExistence type="predicted"/>
<keyword evidence="2" id="KW-1185">Reference proteome</keyword>
<reference evidence="1 2" key="1">
    <citation type="submission" date="2020-08" db="EMBL/GenBank/DDBJ databases">
        <title>Stenotrophomonas tumulicola JCM 30961.</title>
        <authorList>
            <person name="Deng Y."/>
        </authorList>
    </citation>
    <scope>NUCLEOTIDE SEQUENCE [LARGE SCALE GENOMIC DNA]</scope>
    <source>
        <strain evidence="1 2">JCM 30961</strain>
    </source>
</reference>
<accession>A0A7W3IGA7</accession>
<protein>
    <submittedName>
        <fullName evidence="1">Uncharacterized protein</fullName>
    </submittedName>
</protein>
<comment type="caution">
    <text evidence="1">The sequence shown here is derived from an EMBL/GenBank/DDBJ whole genome shotgun (WGS) entry which is preliminary data.</text>
</comment>
<sequence length="126" mass="13003">MMLLLWVLGTASAFAGLLGLVTAAAWAWNARRSSVRSRMEVLKAGLADGLSVPATGAYQNSRPVQVEQAVVADGCELAMALQAAAINMSDLQQGAPLILDAFDAEEIELAGVGHGGAPDRTGEGRP</sequence>